<evidence type="ECO:0000313" key="2">
    <source>
        <dbReference type="EMBL" id="AXY73281.1"/>
    </source>
</evidence>
<feature type="chain" id="PRO_5017691709" description="T9SS C-terminal target domain-containing protein" evidence="1">
    <location>
        <begin position="20"/>
        <end position="650"/>
    </location>
</feature>
<sequence length="650" mass="71587">MKRIGILVMLCLWMAAASAQVIFREDFDGVPGTTFGGAGTYAFPFGWFLCNADNNQPDGQVAYVNNGWTRREDFKFNVADSCAFSTSFYAPAGTANDFMWTPLIGPLPDNCQLSWKAIAYDAAYADGYEVRIMTVRPTGGPGDIGNQLTQSSVLFSTTGENNTWTIHTVDLSAYQGQAVYIGFRNNSVDKFLLAIDNVQLERAAKYDPGLLQVTTFEYAAYPLQQVPDFPIEGVIRNEGVLPITNVRLKAEVYNSAQTLVYAQTSAPIASINPYLSANFTLPAWKPAATGQYKIRYFPVIAEAESFTGNDTLVNVVNVYDSVYARDDNDVVGSIGIGIGNGYVGQSFTIQSTTDLRSVSVSYWRGYTGKKYALTIWNMSAGKPNVLIGSTDTLLYPDDNALTDTLPIHGGKLTLTPGEYVIAAVEFDSTLALVQTRGIYTPGKLWIHWNAQPWATIETFGINAFLHPVYIRPNVSNASLLPVKLVSFTGRQTSAGNQLEWLVADQQGILSYEVERSTNGINFLSVGVIPANDLLSFTYRHTDPAASPGVNYYRLKIVEHNKISYSPIIRLTVNRHAVVTLSPNPVHYTAMLQSSDQQLLNTTAYLTDMQGKVIRQMKLTRLPFPINMAPLPAGGYLLRLGNNQVLKLWKQ</sequence>
<dbReference type="Proteomes" id="UP000263900">
    <property type="component" value="Chromosome"/>
</dbReference>
<organism evidence="2 3">
    <name type="scientific">Paraflavitalea soli</name>
    <dbReference type="NCBI Taxonomy" id="2315862"/>
    <lineage>
        <taxon>Bacteria</taxon>
        <taxon>Pseudomonadati</taxon>
        <taxon>Bacteroidota</taxon>
        <taxon>Chitinophagia</taxon>
        <taxon>Chitinophagales</taxon>
        <taxon>Chitinophagaceae</taxon>
        <taxon>Paraflavitalea</taxon>
    </lineage>
</organism>
<accession>A0A3B7MRY0</accession>
<dbReference type="EMBL" id="CP032157">
    <property type="protein sequence ID" value="AXY73281.1"/>
    <property type="molecule type" value="Genomic_DNA"/>
</dbReference>
<evidence type="ECO:0000256" key="1">
    <source>
        <dbReference type="SAM" id="SignalP"/>
    </source>
</evidence>
<proteinExistence type="predicted"/>
<dbReference type="RefSeq" id="WP_119049119.1">
    <property type="nucleotide sequence ID" value="NZ_CP032157.1"/>
</dbReference>
<dbReference type="NCBIfam" id="NF038128">
    <property type="entry name" value="choice_anch_J"/>
    <property type="match status" value="1"/>
</dbReference>
<dbReference type="OrthoDB" id="1490051at2"/>
<keyword evidence="1" id="KW-0732">Signal</keyword>
<protein>
    <recommendedName>
        <fullName evidence="4">T9SS C-terminal target domain-containing protein</fullName>
    </recommendedName>
</protein>
<gene>
    <name evidence="2" type="ORF">D3H65_04495</name>
</gene>
<dbReference type="Gene3D" id="2.60.120.200">
    <property type="match status" value="1"/>
</dbReference>
<evidence type="ECO:0008006" key="4">
    <source>
        <dbReference type="Google" id="ProtNLM"/>
    </source>
</evidence>
<evidence type="ECO:0000313" key="3">
    <source>
        <dbReference type="Proteomes" id="UP000263900"/>
    </source>
</evidence>
<dbReference type="AlphaFoldDB" id="A0A3B7MRY0"/>
<feature type="signal peptide" evidence="1">
    <location>
        <begin position="1"/>
        <end position="19"/>
    </location>
</feature>
<name>A0A3B7MRY0_9BACT</name>
<dbReference type="KEGG" id="pseg:D3H65_04495"/>
<keyword evidence="3" id="KW-1185">Reference proteome</keyword>
<reference evidence="2 3" key="1">
    <citation type="submission" date="2018-09" db="EMBL/GenBank/DDBJ databases">
        <title>Genome sequencing of strain 6GH32-13.</title>
        <authorList>
            <person name="Weon H.-Y."/>
            <person name="Heo J."/>
            <person name="Kwon S.-W."/>
        </authorList>
    </citation>
    <scope>NUCLEOTIDE SEQUENCE [LARGE SCALE GENOMIC DNA]</scope>
    <source>
        <strain evidence="2 3">5GH32-13</strain>
    </source>
</reference>